<dbReference type="GO" id="GO:0003964">
    <property type="term" value="F:RNA-directed DNA polymerase activity"/>
    <property type="evidence" value="ECO:0007669"/>
    <property type="project" value="UniProtKB-EC"/>
</dbReference>
<dbReference type="InterPro" id="IPR054465">
    <property type="entry name" value="Integrase_p58-like_C"/>
</dbReference>
<sequence length="429" mass="49570">MVTLKREKCVNHVHGTHGPQLPAVAPQLPRTGRSGGALHGNAVALSRQTCKQCGMGSPFQATSLNAITCGTENMVKQWQEDDPEIQQVITWLSTNNWQDKTPEGNRKLKSFWAQRRRIKMTNGVLTREWEALGTNKKTLLPVIPRTRVPEVLDLIHNHPTGGHLGVAKSLEKIRQRFYWPQQREDVEDWCRLCDACASRKAPQAKARAPMQIQPVGYPFQRVDFWKRANAETAISSLSVTTSQNGQSNTFRRGEELRIDANKELCELFGTLKTSRNAYHPQSDGLVERMEPYSDEYIDQHHTTAATPSRILYGQKQVTSQYIRHFRQDLDRLYSDVRRRAGMKQKRQKDWYDKRVRGTMYEPNDRVWLQVMQSSKIGRKWEGPYQVLKRLDGSTYRVQQCDGQRKVVVHFDRMKLYAERVPKSTKNQPE</sequence>
<evidence type="ECO:0000256" key="1">
    <source>
        <dbReference type="ARBA" id="ARBA00012493"/>
    </source>
</evidence>
<dbReference type="InterPro" id="IPR050951">
    <property type="entry name" value="Retrovirus_Pol_polyprotein"/>
</dbReference>
<keyword evidence="5" id="KW-1185">Reference proteome</keyword>
<gene>
    <name evidence="4" type="primary">K02A2.6</name>
    <name evidence="4" type="ORF">T01_4900</name>
</gene>
<accession>A0A0V1BHR1</accession>
<dbReference type="Pfam" id="PF17921">
    <property type="entry name" value="Integrase_H2C2"/>
    <property type="match status" value="1"/>
</dbReference>
<dbReference type="AlphaFoldDB" id="A0A0V1BHR1"/>
<organism evidence="4 5">
    <name type="scientific">Trichinella spiralis</name>
    <name type="common">Trichina worm</name>
    <dbReference type="NCBI Taxonomy" id="6334"/>
    <lineage>
        <taxon>Eukaryota</taxon>
        <taxon>Metazoa</taxon>
        <taxon>Ecdysozoa</taxon>
        <taxon>Nematoda</taxon>
        <taxon>Enoplea</taxon>
        <taxon>Dorylaimia</taxon>
        <taxon>Trichinellida</taxon>
        <taxon>Trichinellidae</taxon>
        <taxon>Trichinella</taxon>
    </lineage>
</organism>
<feature type="domain" description="Integrase zinc-binding" evidence="2">
    <location>
        <begin position="143"/>
        <end position="201"/>
    </location>
</feature>
<dbReference type="Gene3D" id="2.30.30.850">
    <property type="match status" value="1"/>
</dbReference>
<dbReference type="InterPro" id="IPR041588">
    <property type="entry name" value="Integrase_H2C2"/>
</dbReference>
<dbReference type="PANTHER" id="PTHR37984">
    <property type="entry name" value="PROTEIN CBG26694"/>
    <property type="match status" value="1"/>
</dbReference>
<evidence type="ECO:0000313" key="4">
    <source>
        <dbReference type="EMBL" id="KRY36494.1"/>
    </source>
</evidence>
<dbReference type="FunFam" id="1.10.340.70:FF:000001">
    <property type="entry name" value="Retrovirus-related Pol polyprotein from transposon gypsy-like Protein"/>
    <property type="match status" value="1"/>
</dbReference>
<feature type="domain" description="Integrase p58-like C-terminal" evidence="3">
    <location>
        <begin position="382"/>
        <end position="414"/>
    </location>
</feature>
<dbReference type="EMBL" id="JYDH01000042">
    <property type="protein sequence ID" value="KRY36494.1"/>
    <property type="molecule type" value="Genomic_DNA"/>
</dbReference>
<protein>
    <recommendedName>
        <fullName evidence="1">RNA-directed DNA polymerase</fullName>
        <ecNumber evidence="1">2.7.7.49</ecNumber>
    </recommendedName>
</protein>
<dbReference type="PANTHER" id="PTHR37984:SF15">
    <property type="entry name" value="INTEGRASE CATALYTIC DOMAIN-CONTAINING PROTEIN"/>
    <property type="match status" value="1"/>
</dbReference>
<reference evidence="4 5" key="1">
    <citation type="submission" date="2015-01" db="EMBL/GenBank/DDBJ databases">
        <title>Evolution of Trichinella species and genotypes.</title>
        <authorList>
            <person name="Korhonen P.K."/>
            <person name="Edoardo P."/>
            <person name="Giuseppe L.R."/>
            <person name="Gasser R.B."/>
        </authorList>
    </citation>
    <scope>NUCLEOTIDE SEQUENCE [LARGE SCALE GENOMIC DNA]</scope>
    <source>
        <strain evidence="4">ISS3</strain>
    </source>
</reference>
<dbReference type="EC" id="2.7.7.49" evidence="1"/>
<name>A0A0V1BHR1_TRISP</name>
<evidence type="ECO:0000313" key="5">
    <source>
        <dbReference type="Proteomes" id="UP000054776"/>
    </source>
</evidence>
<dbReference type="Gene3D" id="1.10.340.70">
    <property type="match status" value="1"/>
</dbReference>
<proteinExistence type="predicted"/>
<comment type="caution">
    <text evidence="4">The sequence shown here is derived from an EMBL/GenBank/DDBJ whole genome shotgun (WGS) entry which is preliminary data.</text>
</comment>
<evidence type="ECO:0000259" key="3">
    <source>
        <dbReference type="Pfam" id="PF22938"/>
    </source>
</evidence>
<dbReference type="Proteomes" id="UP000054776">
    <property type="component" value="Unassembled WGS sequence"/>
</dbReference>
<dbReference type="OrthoDB" id="154058at2759"/>
<dbReference type="Pfam" id="PF22938">
    <property type="entry name" value="Integrase_p58_C"/>
    <property type="match status" value="1"/>
</dbReference>
<evidence type="ECO:0000259" key="2">
    <source>
        <dbReference type="Pfam" id="PF17921"/>
    </source>
</evidence>
<dbReference type="InParanoid" id="A0A0V1BHR1"/>